<evidence type="ECO:0008006" key="6">
    <source>
        <dbReference type="Google" id="ProtNLM"/>
    </source>
</evidence>
<dbReference type="EMBL" id="JAVHJO010000001">
    <property type="protein sequence ID" value="KAK6544869.1"/>
    <property type="molecule type" value="Genomic_DNA"/>
</dbReference>
<dbReference type="AlphaFoldDB" id="A0AAV9XS05"/>
<comment type="similarity">
    <text evidence="1">Belongs to the short-chain dehydrogenases/reductases (SDR) family.</text>
</comment>
<dbReference type="SUPFAM" id="SSF51735">
    <property type="entry name" value="NAD(P)-binding Rossmann-fold domains"/>
    <property type="match status" value="1"/>
</dbReference>
<evidence type="ECO:0000256" key="1">
    <source>
        <dbReference type="ARBA" id="ARBA00006484"/>
    </source>
</evidence>
<evidence type="ECO:0000313" key="5">
    <source>
        <dbReference type="Proteomes" id="UP001365542"/>
    </source>
</evidence>
<dbReference type="Gene3D" id="3.40.50.720">
    <property type="entry name" value="NAD(P)-binding Rossmann-like Domain"/>
    <property type="match status" value="1"/>
</dbReference>
<accession>A0AAV9XS05</accession>
<keyword evidence="2" id="KW-0521">NADP</keyword>
<dbReference type="PRINTS" id="PR00081">
    <property type="entry name" value="GDHRDH"/>
</dbReference>
<protein>
    <recommendedName>
        <fullName evidence="6">NAD(P)-binding protein</fullName>
    </recommendedName>
</protein>
<dbReference type="PANTHER" id="PTHR24320">
    <property type="entry name" value="RETINOL DEHYDROGENASE"/>
    <property type="match status" value="1"/>
</dbReference>
<keyword evidence="3" id="KW-0560">Oxidoreductase</keyword>
<proteinExistence type="inferred from homology"/>
<dbReference type="Proteomes" id="UP001365542">
    <property type="component" value="Unassembled WGS sequence"/>
</dbReference>
<reference evidence="4 5" key="1">
    <citation type="submission" date="2019-10" db="EMBL/GenBank/DDBJ databases">
        <authorList>
            <person name="Palmer J.M."/>
        </authorList>
    </citation>
    <scope>NUCLEOTIDE SEQUENCE [LARGE SCALE GENOMIC DNA]</scope>
    <source>
        <strain evidence="4 5">TWF694</strain>
    </source>
</reference>
<evidence type="ECO:0000256" key="3">
    <source>
        <dbReference type="ARBA" id="ARBA00023002"/>
    </source>
</evidence>
<organism evidence="4 5">
    <name type="scientific">Orbilia ellipsospora</name>
    <dbReference type="NCBI Taxonomy" id="2528407"/>
    <lineage>
        <taxon>Eukaryota</taxon>
        <taxon>Fungi</taxon>
        <taxon>Dikarya</taxon>
        <taxon>Ascomycota</taxon>
        <taxon>Pezizomycotina</taxon>
        <taxon>Orbiliomycetes</taxon>
        <taxon>Orbiliales</taxon>
        <taxon>Orbiliaceae</taxon>
        <taxon>Orbilia</taxon>
    </lineage>
</organism>
<name>A0AAV9XS05_9PEZI</name>
<comment type="caution">
    <text evidence="4">The sequence shown here is derived from an EMBL/GenBank/DDBJ whole genome shotgun (WGS) entry which is preliminary data.</text>
</comment>
<keyword evidence="5" id="KW-1185">Reference proteome</keyword>
<dbReference type="InterPro" id="IPR036291">
    <property type="entry name" value="NAD(P)-bd_dom_sf"/>
</dbReference>
<evidence type="ECO:0000256" key="2">
    <source>
        <dbReference type="ARBA" id="ARBA00022857"/>
    </source>
</evidence>
<dbReference type="InterPro" id="IPR002347">
    <property type="entry name" value="SDR_fam"/>
</dbReference>
<dbReference type="PANTHER" id="PTHR24320:SF252">
    <property type="entry name" value="DEHYDROGENASE_REDUCTASE FAMILY PROTEIN, PUTATIVE (AFU_ORTHOLOGUE AFUA_3G08550)-RELATED"/>
    <property type="match status" value="1"/>
</dbReference>
<evidence type="ECO:0000313" key="4">
    <source>
        <dbReference type="EMBL" id="KAK6544869.1"/>
    </source>
</evidence>
<dbReference type="Pfam" id="PF00106">
    <property type="entry name" value="adh_short"/>
    <property type="match status" value="1"/>
</dbReference>
<sequence length="326" mass="35786">MMPKVPAFPPNLDFTGHSILVTGANSGLGFASALHYLQLKASTLYLLVRSLEKGEQAKKELLADPLVQKNNPKADIHIYQVDLASLDSLRSFSKKFFNEVQALNVAVLNAGVGYFNYNPTIDKMESTFQVNYLSNAILTSYLVPILKQSALTTGRPSHLTIVSSMMQNRTSFGENTIPQSESVFDWFNDPKNMGVSRYGQSKILATAYANEAASRVDPAQVVVNSMCPGFVKTGFDVNSPGFIKYPMKILRSLLARSTEEGARAIVLATITGPEGSGKFFTDGAVTPPASFLLTSEGQKFQKRMWDETQERLRAVDLNLPVLEISN</sequence>
<dbReference type="GO" id="GO:0016491">
    <property type="term" value="F:oxidoreductase activity"/>
    <property type="evidence" value="ECO:0007669"/>
    <property type="project" value="UniProtKB-KW"/>
</dbReference>
<gene>
    <name evidence="4" type="ORF">TWF694_001549</name>
</gene>